<dbReference type="EMBL" id="CAJOAX010019021">
    <property type="protein sequence ID" value="CAF4185404.1"/>
    <property type="molecule type" value="Genomic_DNA"/>
</dbReference>
<protein>
    <submittedName>
        <fullName evidence="2">Uncharacterized protein</fullName>
    </submittedName>
</protein>
<feature type="non-terminal residue" evidence="2">
    <location>
        <position position="1"/>
    </location>
</feature>
<dbReference type="Proteomes" id="UP000663823">
    <property type="component" value="Unassembled WGS sequence"/>
</dbReference>
<reference evidence="2" key="1">
    <citation type="submission" date="2021-02" db="EMBL/GenBank/DDBJ databases">
        <authorList>
            <person name="Nowell W R."/>
        </authorList>
    </citation>
    <scope>NUCLEOTIDE SEQUENCE</scope>
</reference>
<feature type="compositionally biased region" description="Basic and acidic residues" evidence="1">
    <location>
        <begin position="30"/>
        <end position="50"/>
    </location>
</feature>
<accession>A0A820A836</accession>
<sequence>MEKTRMTLNSQIDSLRADYERLQQANTEFQRQRDIVGSERGLDETSKTLK</sequence>
<evidence type="ECO:0000313" key="2">
    <source>
        <dbReference type="EMBL" id="CAF4185404.1"/>
    </source>
</evidence>
<comment type="caution">
    <text evidence="2">The sequence shown here is derived from an EMBL/GenBank/DDBJ whole genome shotgun (WGS) entry which is preliminary data.</text>
</comment>
<dbReference type="AlphaFoldDB" id="A0A820A836"/>
<proteinExistence type="predicted"/>
<name>A0A820A836_9BILA</name>
<evidence type="ECO:0000256" key="1">
    <source>
        <dbReference type="SAM" id="MobiDB-lite"/>
    </source>
</evidence>
<feature type="region of interest" description="Disordered" evidence="1">
    <location>
        <begin position="26"/>
        <end position="50"/>
    </location>
</feature>
<organism evidence="2 3">
    <name type="scientific">Rotaria sordida</name>
    <dbReference type="NCBI Taxonomy" id="392033"/>
    <lineage>
        <taxon>Eukaryota</taxon>
        <taxon>Metazoa</taxon>
        <taxon>Spiralia</taxon>
        <taxon>Gnathifera</taxon>
        <taxon>Rotifera</taxon>
        <taxon>Eurotatoria</taxon>
        <taxon>Bdelloidea</taxon>
        <taxon>Philodinida</taxon>
        <taxon>Philodinidae</taxon>
        <taxon>Rotaria</taxon>
    </lineage>
</organism>
<evidence type="ECO:0000313" key="3">
    <source>
        <dbReference type="Proteomes" id="UP000663823"/>
    </source>
</evidence>
<gene>
    <name evidence="2" type="ORF">OTI717_LOCUS37889</name>
</gene>